<dbReference type="RefSeq" id="WP_115432412.1">
    <property type="nucleotide sequence ID" value="NZ_CP031337.1"/>
</dbReference>
<keyword evidence="1" id="KW-0732">Signal</keyword>
<dbReference type="CDD" id="cd06989">
    <property type="entry name" value="cupin_DRT102"/>
    <property type="match status" value="1"/>
</dbReference>
<accession>A0A345Y3H0</accession>
<organism evidence="2 3">
    <name type="scientific">Crenobacter cavernae</name>
    <dbReference type="NCBI Taxonomy" id="2290923"/>
    <lineage>
        <taxon>Bacteria</taxon>
        <taxon>Pseudomonadati</taxon>
        <taxon>Pseudomonadota</taxon>
        <taxon>Betaproteobacteria</taxon>
        <taxon>Neisseriales</taxon>
        <taxon>Neisseriaceae</taxon>
        <taxon>Crenobacter</taxon>
    </lineage>
</organism>
<dbReference type="InterPro" id="IPR014710">
    <property type="entry name" value="RmlC-like_jellyroll"/>
</dbReference>
<dbReference type="Gene3D" id="2.60.120.10">
    <property type="entry name" value="Jelly Rolls"/>
    <property type="match status" value="1"/>
</dbReference>
<feature type="signal peptide" evidence="1">
    <location>
        <begin position="1"/>
        <end position="20"/>
    </location>
</feature>
<feature type="chain" id="PRO_5016609598" evidence="1">
    <location>
        <begin position="21"/>
        <end position="153"/>
    </location>
</feature>
<evidence type="ECO:0000313" key="2">
    <source>
        <dbReference type="EMBL" id="AXK38472.1"/>
    </source>
</evidence>
<dbReference type="OrthoDB" id="1433532at2"/>
<sequence>MHSKLLAGALIVLAMQGVQAADTPMKEEALLLPSAEIQWKDAPKLGKGAKMAVLEGKLDQAEPFTFRAKLPPRLQIAPHTHPLWERVTVLSGTFHFGLGDKFDRTKARAYPVGSLLVIPPGQSMFAFAGTRGATIQVHGTGPWGIDYLEPGDK</sequence>
<dbReference type="InterPro" id="IPR011051">
    <property type="entry name" value="RmlC_Cupin_sf"/>
</dbReference>
<gene>
    <name evidence="2" type="ORF">DWG20_02980</name>
</gene>
<dbReference type="SUPFAM" id="SSF51182">
    <property type="entry name" value="RmlC-like cupins"/>
    <property type="match status" value="1"/>
</dbReference>
<evidence type="ECO:0000256" key="1">
    <source>
        <dbReference type="SAM" id="SignalP"/>
    </source>
</evidence>
<dbReference type="EMBL" id="CP031337">
    <property type="protein sequence ID" value="AXK38472.1"/>
    <property type="molecule type" value="Genomic_DNA"/>
</dbReference>
<proteinExistence type="predicted"/>
<reference evidence="2 3" key="1">
    <citation type="submission" date="2018-07" db="EMBL/GenBank/DDBJ databases">
        <title>Crenobacter cavernae sp. nov., isolated from a karst cave.</title>
        <authorList>
            <person name="Zhu H."/>
        </authorList>
    </citation>
    <scope>NUCLEOTIDE SEQUENCE [LARGE SCALE GENOMIC DNA]</scope>
    <source>
        <strain evidence="2 3">K1W11S-77</strain>
    </source>
</reference>
<name>A0A345Y3H0_9NEIS</name>
<protein>
    <submittedName>
        <fullName evidence="2">Cupin</fullName>
    </submittedName>
</protein>
<dbReference type="KEGG" id="ccah:DWG20_02980"/>
<evidence type="ECO:0000313" key="3">
    <source>
        <dbReference type="Proteomes" id="UP000254537"/>
    </source>
</evidence>
<dbReference type="AlphaFoldDB" id="A0A345Y3H0"/>
<dbReference type="Proteomes" id="UP000254537">
    <property type="component" value="Chromosome"/>
</dbReference>